<gene>
    <name evidence="3" type="ORF">PI499_10370</name>
</gene>
<dbReference type="Pfam" id="PF18739">
    <property type="entry name" value="HEPN_Apea"/>
    <property type="match status" value="1"/>
</dbReference>
<comment type="caution">
    <text evidence="3">The sequence shown here is derived from an EMBL/GenBank/DDBJ whole genome shotgun (WGS) entry which is preliminary data.</text>
</comment>
<evidence type="ECO:0000259" key="2">
    <source>
        <dbReference type="Pfam" id="PF18862"/>
    </source>
</evidence>
<organism evidence="3 4">
    <name type="scientific">Pseudomonas fragi</name>
    <dbReference type="NCBI Taxonomy" id="296"/>
    <lineage>
        <taxon>Bacteria</taxon>
        <taxon>Pseudomonadati</taxon>
        <taxon>Pseudomonadota</taxon>
        <taxon>Gammaproteobacteria</taxon>
        <taxon>Pseudomonadales</taxon>
        <taxon>Pseudomonadaceae</taxon>
        <taxon>Pseudomonas</taxon>
    </lineage>
</organism>
<proteinExistence type="predicted"/>
<dbReference type="InterPro" id="IPR041223">
    <property type="entry name" value="ApeA_NTD"/>
</dbReference>
<name>A0ABT4WQH5_PSEFR</name>
<feature type="domain" description="ApeA N-terminal" evidence="2">
    <location>
        <begin position="10"/>
        <end position="271"/>
    </location>
</feature>
<dbReference type="InterPro" id="IPR041229">
    <property type="entry name" value="HEPN_Apea"/>
</dbReference>
<protein>
    <recommendedName>
        <fullName evidence="5">ApeA N-terminal domain-containing protein</fullName>
    </recommendedName>
</protein>
<sequence length="462" mass="52285">MYIPKPIVKSGFFFTPSNSDDKYPGTLTISDGGRAELEITSSKVAFISLNEREIGRLIGEVEGGYVTLEGCAYRSMYLPFGTPGKSLITAETVFDGVGFNELPLFSSLRFCVDGLSEWLGESAFHINHAKSFEDTTITIQRPKEVRCILPDGTEMEINIEMKVPGSIKFPSIELFQQAYIVVQPTEPKPLKFFQKLSHQLTRFFSFTIGKTVAIHSLSAKFEDDKLSELQKRVSVYFRSLNGTDKAEFSRREMLLGYRSLAPRFEALLGSWLNDYDNLMPALHHHYSVQDGSHRYADTKFLAIAQAVEALHRRTFDTRKWPKAEYKEKVQAILAGCPEEERVWLNGKLAYGNEISLAERLHQLIDRFGAVFGDEDAIHQIVRRTVNTRNYHAHYDPHGEAKALKGAALIALTYHLRVLFTLSLLVRLGYTEEEAIKVADFDYLKRMLSTAKAIHEAGDYEGS</sequence>
<reference evidence="3 4" key="1">
    <citation type="submission" date="2023-01" db="EMBL/GenBank/DDBJ databases">
        <title>Effects of deletion of Siderophore biosynthase gene in Pseudomonas fragi on quorum sensing and spoliage ability.</title>
        <authorList>
            <person name="Cui F."/>
            <person name="Wang D."/>
            <person name="Liu J."/>
            <person name="Wang Q."/>
            <person name="Li T."/>
            <person name="Li J."/>
        </authorList>
    </citation>
    <scope>NUCLEOTIDE SEQUENCE [LARGE SCALE GENOMIC DNA]</scope>
    <source>
        <strain evidence="3 4">MS-10</strain>
    </source>
</reference>
<evidence type="ECO:0000313" key="4">
    <source>
        <dbReference type="Proteomes" id="UP001212337"/>
    </source>
</evidence>
<evidence type="ECO:0008006" key="5">
    <source>
        <dbReference type="Google" id="ProtNLM"/>
    </source>
</evidence>
<dbReference type="Pfam" id="PF18862">
    <property type="entry name" value="ApeA_NTD1"/>
    <property type="match status" value="1"/>
</dbReference>
<keyword evidence="4" id="KW-1185">Reference proteome</keyword>
<feature type="domain" description="Apea-like HEPN" evidence="1">
    <location>
        <begin position="301"/>
        <end position="433"/>
    </location>
</feature>
<dbReference type="EMBL" id="JAQJVI010000010">
    <property type="protein sequence ID" value="MDA7022286.1"/>
    <property type="molecule type" value="Genomic_DNA"/>
</dbReference>
<dbReference type="Proteomes" id="UP001212337">
    <property type="component" value="Unassembled WGS sequence"/>
</dbReference>
<evidence type="ECO:0000259" key="1">
    <source>
        <dbReference type="Pfam" id="PF18739"/>
    </source>
</evidence>
<dbReference type="RefSeq" id="WP_271350713.1">
    <property type="nucleotide sequence ID" value="NZ_JAQJVI010000010.1"/>
</dbReference>
<accession>A0ABT4WQH5</accession>
<evidence type="ECO:0000313" key="3">
    <source>
        <dbReference type="EMBL" id="MDA7022286.1"/>
    </source>
</evidence>